<name>A0AAD7NH71_9AGAR</name>
<dbReference type="Pfam" id="PF12937">
    <property type="entry name" value="F-box-like"/>
    <property type="match status" value="1"/>
</dbReference>
<evidence type="ECO:0000259" key="3">
    <source>
        <dbReference type="Pfam" id="PF12937"/>
    </source>
</evidence>
<evidence type="ECO:0000313" key="5">
    <source>
        <dbReference type="Proteomes" id="UP001215598"/>
    </source>
</evidence>
<evidence type="ECO:0000259" key="2">
    <source>
        <dbReference type="Pfam" id="PF05699"/>
    </source>
</evidence>
<organism evidence="4 5">
    <name type="scientific">Mycena metata</name>
    <dbReference type="NCBI Taxonomy" id="1033252"/>
    <lineage>
        <taxon>Eukaryota</taxon>
        <taxon>Fungi</taxon>
        <taxon>Dikarya</taxon>
        <taxon>Basidiomycota</taxon>
        <taxon>Agaricomycotina</taxon>
        <taxon>Agaricomycetes</taxon>
        <taxon>Agaricomycetidae</taxon>
        <taxon>Agaricales</taxon>
        <taxon>Marasmiineae</taxon>
        <taxon>Mycenaceae</taxon>
        <taxon>Mycena</taxon>
    </lineage>
</organism>
<feature type="domain" description="F-box" evidence="3">
    <location>
        <begin position="497"/>
        <end position="562"/>
    </location>
</feature>
<feature type="region of interest" description="Disordered" evidence="1">
    <location>
        <begin position="34"/>
        <end position="80"/>
    </location>
</feature>
<proteinExistence type="predicted"/>
<dbReference type="InterPro" id="IPR012337">
    <property type="entry name" value="RNaseH-like_sf"/>
</dbReference>
<dbReference type="PANTHER" id="PTHR23272">
    <property type="entry name" value="BED FINGER-RELATED"/>
    <property type="match status" value="1"/>
</dbReference>
<sequence>MEHAIHLTAGHFISDISPLSAKAVLAKARKLRKQMKEANPDLDDDELDALLAGEDDAEERGEEENSEPEGDEEEGEGDAPADAVGKALALVKQIRMSPQAQAFFKKMCAEAGVPVLQLLGWIRTRWASLFTFLDRLRVILLRPAVNRFVRLADESSEVPNLVKKSYSDFRLAVKDWDMLVNMHEVLQEPANIQQSFSSAKHPTVWRTLPLLEALAETWANMAATEKFASMRDSINVGLENLEKWYGKTDDTDVYFVCLALDPNFKTAYAEESWNSVAFEEGMTKFESVFDAYYVAPVADAPVEDAMEVDSAPTAPVEYGHSWMRAKVQARKNKDFAAVSPHDELKAYLSAPLETVDDVVRWWGHHSTQYPTLARVARDYLAIQGFATASERAFSNGALTGTQHRNRLTPEMFEALQLLKSAYRNGHMNAAAEATKRVVEALDDALSGSNFGGSDFLGKNRTGPDIGNTSRITEINAHRAVLLGQYHDCKALLAPARRLPPEILGEIFALTSDSASTSASANGNFNYAASLERIANSSILALSQVCARWHDIALGTPALWSKVELDAVLWQSPDTAKNAMSLLQVFLSRGGNVPLSILITNNTDMPFHGPALQLLAQHSLRWRSATFKCLVADLRHLAPVNGNLPILETLEIIPLGEGAETLSLFEVAPRLRHFTVGATLLSRVSTPPVHQLSQIGLVDLASTDLPSTVSTMAHMSDTNSFCMRFYLDDWISSRSNALRLDIPHTSSDVGRLSIELVGEFYRHHCQQVLAAIFTGLTLSSLQALTFRSNEYPRFPILWSQPQFLALGARSGFEGHLHSLDLFHVQITETQLLQCLSVLPALMHLAVADHERARGRGANLVVISDSLLEALTRTPDAPCLVPHLESLHIRSRLRFTDDVYLAMVVSRLEPGGRRFKSLVEMLPQGVDCRHFDPGVVTRLRELVARGDLEKSLPASW</sequence>
<evidence type="ECO:0000256" key="1">
    <source>
        <dbReference type="SAM" id="MobiDB-lite"/>
    </source>
</evidence>
<comment type="caution">
    <text evidence="4">The sequence shown here is derived from an EMBL/GenBank/DDBJ whole genome shotgun (WGS) entry which is preliminary data.</text>
</comment>
<feature type="compositionally biased region" description="Acidic residues" evidence="1">
    <location>
        <begin position="40"/>
        <end position="79"/>
    </location>
</feature>
<reference evidence="4" key="1">
    <citation type="submission" date="2023-03" db="EMBL/GenBank/DDBJ databases">
        <title>Massive genome expansion in bonnet fungi (Mycena s.s.) driven by repeated elements and novel gene families across ecological guilds.</title>
        <authorList>
            <consortium name="Lawrence Berkeley National Laboratory"/>
            <person name="Harder C.B."/>
            <person name="Miyauchi S."/>
            <person name="Viragh M."/>
            <person name="Kuo A."/>
            <person name="Thoen E."/>
            <person name="Andreopoulos B."/>
            <person name="Lu D."/>
            <person name="Skrede I."/>
            <person name="Drula E."/>
            <person name="Henrissat B."/>
            <person name="Morin E."/>
            <person name="Kohler A."/>
            <person name="Barry K."/>
            <person name="LaButti K."/>
            <person name="Morin E."/>
            <person name="Salamov A."/>
            <person name="Lipzen A."/>
            <person name="Mereny Z."/>
            <person name="Hegedus B."/>
            <person name="Baldrian P."/>
            <person name="Stursova M."/>
            <person name="Weitz H."/>
            <person name="Taylor A."/>
            <person name="Grigoriev I.V."/>
            <person name="Nagy L.G."/>
            <person name="Martin F."/>
            <person name="Kauserud H."/>
        </authorList>
    </citation>
    <scope>NUCLEOTIDE SEQUENCE</scope>
    <source>
        <strain evidence="4">CBHHK182m</strain>
    </source>
</reference>
<dbReference type="SUPFAM" id="SSF53098">
    <property type="entry name" value="Ribonuclease H-like"/>
    <property type="match status" value="1"/>
</dbReference>
<dbReference type="InterPro" id="IPR008906">
    <property type="entry name" value="HATC_C_dom"/>
</dbReference>
<gene>
    <name evidence="4" type="ORF">B0H16DRAFT_1884118</name>
</gene>
<protein>
    <submittedName>
        <fullName evidence="4">Ribonuclease H-like domain-containing protein</fullName>
    </submittedName>
</protein>
<dbReference type="AlphaFoldDB" id="A0AAD7NH71"/>
<dbReference type="Pfam" id="PF05699">
    <property type="entry name" value="Dimer_Tnp_hAT"/>
    <property type="match status" value="1"/>
</dbReference>
<dbReference type="PANTHER" id="PTHR23272:SF104">
    <property type="entry name" value="HAT FAMILY DIMERISATION DOMAIN CONTAINING PROTEIN, EXPRESSED"/>
    <property type="match status" value="1"/>
</dbReference>
<dbReference type="EMBL" id="JARKIB010000033">
    <property type="protein sequence ID" value="KAJ7762117.1"/>
    <property type="molecule type" value="Genomic_DNA"/>
</dbReference>
<evidence type="ECO:0000313" key="4">
    <source>
        <dbReference type="EMBL" id="KAJ7762117.1"/>
    </source>
</evidence>
<dbReference type="GO" id="GO:0046983">
    <property type="term" value="F:protein dimerization activity"/>
    <property type="evidence" value="ECO:0007669"/>
    <property type="project" value="InterPro"/>
</dbReference>
<dbReference type="InterPro" id="IPR001810">
    <property type="entry name" value="F-box_dom"/>
</dbReference>
<dbReference type="Gene3D" id="1.20.1280.50">
    <property type="match status" value="1"/>
</dbReference>
<accession>A0AAD7NH71</accession>
<keyword evidence="5" id="KW-1185">Reference proteome</keyword>
<dbReference type="Proteomes" id="UP001215598">
    <property type="component" value="Unassembled WGS sequence"/>
</dbReference>
<feature type="domain" description="HAT C-terminal dimerisation" evidence="2">
    <location>
        <begin position="343"/>
        <end position="420"/>
    </location>
</feature>